<keyword evidence="5" id="KW-1278">Translocase</keyword>
<protein>
    <submittedName>
        <fullName evidence="8">ABC transporter ATP-binding protein</fullName>
    </submittedName>
</protein>
<dbReference type="GO" id="GO:0055052">
    <property type="term" value="C:ATP-binding cassette (ABC) transporter complex, substrate-binding subunit-containing"/>
    <property type="evidence" value="ECO:0007669"/>
    <property type="project" value="TreeGrafter"/>
</dbReference>
<keyword evidence="2" id="KW-1003">Cell membrane</keyword>
<sequence length="369" mass="39888">MSTVQLRGMRKSFPSRSGEVEVLKGIDVTVEDGEFLAILGPSGCGKSTLLRLISGLELATGGSVSIDGTDVTGTAPEKRQLAMVFQNYALFPHLNVQENILFGLKSRGADKQLRSERLTEAAGLLGLDELLERKPSELSGGQRQRVALGRALVSGQRLVLMDEPLSNLDAKLRAEMRVELKRIQRRIGLTIIYVTHDQVEAMTMADRVLMMSEGRVEQLAAPEEIYSTPATTTVGRFIGSPPMNIVDIPADSDLAYLLPGEFRDTGATLGVRPESVELHSAGQPVPGHRVYLAEATVLVNELLGADRIISTTLADDAAPTTGRRITARLEPGRKIAVEEPVSLSASPADLHWYSRNDGTRMNLAALQAA</sequence>
<dbReference type="Gene3D" id="2.40.50.100">
    <property type="match status" value="1"/>
</dbReference>
<dbReference type="InterPro" id="IPR017871">
    <property type="entry name" value="ABC_transporter-like_CS"/>
</dbReference>
<evidence type="ECO:0000256" key="1">
    <source>
        <dbReference type="ARBA" id="ARBA00022448"/>
    </source>
</evidence>
<keyword evidence="4 8" id="KW-0067">ATP-binding</keyword>
<dbReference type="PROSITE" id="PS00211">
    <property type="entry name" value="ABC_TRANSPORTER_1"/>
    <property type="match status" value="1"/>
</dbReference>
<dbReference type="PANTHER" id="PTHR43875">
    <property type="entry name" value="MALTODEXTRIN IMPORT ATP-BINDING PROTEIN MSMX"/>
    <property type="match status" value="1"/>
</dbReference>
<keyword evidence="6" id="KW-0472">Membrane</keyword>
<evidence type="ECO:0000256" key="6">
    <source>
        <dbReference type="ARBA" id="ARBA00023136"/>
    </source>
</evidence>
<dbReference type="RefSeq" id="WP_138253924.1">
    <property type="nucleotide sequence ID" value="NZ_VAVZ01000040.1"/>
</dbReference>
<dbReference type="SMART" id="SM00382">
    <property type="entry name" value="AAA"/>
    <property type="match status" value="1"/>
</dbReference>
<dbReference type="GO" id="GO:0140359">
    <property type="term" value="F:ABC-type transporter activity"/>
    <property type="evidence" value="ECO:0007669"/>
    <property type="project" value="UniProtKB-ARBA"/>
</dbReference>
<evidence type="ECO:0000256" key="3">
    <source>
        <dbReference type="ARBA" id="ARBA00022741"/>
    </source>
</evidence>
<name>A0A5R9B832_9MICC</name>
<dbReference type="PANTHER" id="PTHR43875:SF15">
    <property type="entry name" value="TREHALOSE IMPORT ATP-BINDING PROTEIN SUGC"/>
    <property type="match status" value="1"/>
</dbReference>
<dbReference type="SUPFAM" id="SSF52540">
    <property type="entry name" value="P-loop containing nucleoside triphosphate hydrolases"/>
    <property type="match status" value="1"/>
</dbReference>
<keyword evidence="1" id="KW-0813">Transport</keyword>
<dbReference type="InterPro" id="IPR003439">
    <property type="entry name" value="ABC_transporter-like_ATP-bd"/>
</dbReference>
<dbReference type="GO" id="GO:0005524">
    <property type="term" value="F:ATP binding"/>
    <property type="evidence" value="ECO:0007669"/>
    <property type="project" value="UniProtKB-KW"/>
</dbReference>
<dbReference type="InterPro" id="IPR003593">
    <property type="entry name" value="AAA+_ATPase"/>
</dbReference>
<dbReference type="Proteomes" id="UP000310458">
    <property type="component" value="Unassembled WGS sequence"/>
</dbReference>
<evidence type="ECO:0000259" key="7">
    <source>
        <dbReference type="PROSITE" id="PS50893"/>
    </source>
</evidence>
<evidence type="ECO:0000313" key="8">
    <source>
        <dbReference type="EMBL" id="TLP93836.1"/>
    </source>
</evidence>
<keyword evidence="9" id="KW-1185">Reference proteome</keyword>
<dbReference type="Pfam" id="PF00005">
    <property type="entry name" value="ABC_tran"/>
    <property type="match status" value="1"/>
</dbReference>
<dbReference type="GO" id="GO:0016887">
    <property type="term" value="F:ATP hydrolysis activity"/>
    <property type="evidence" value="ECO:0007669"/>
    <property type="project" value="InterPro"/>
</dbReference>
<dbReference type="FunFam" id="3.40.50.300:FF:000042">
    <property type="entry name" value="Maltose/maltodextrin ABC transporter, ATP-binding protein"/>
    <property type="match status" value="1"/>
</dbReference>
<accession>A0A5R9B832</accession>
<proteinExistence type="predicted"/>
<reference evidence="8 9" key="1">
    <citation type="submission" date="2019-05" db="EMBL/GenBank/DDBJ databases">
        <title>Nesterenkonia sp. GY074 isolated from the Southern Atlantic Ocean.</title>
        <authorList>
            <person name="Zhang G."/>
        </authorList>
    </citation>
    <scope>NUCLEOTIDE SEQUENCE [LARGE SCALE GENOMIC DNA]</scope>
    <source>
        <strain evidence="8 9">GY074</strain>
    </source>
</reference>
<keyword evidence="3" id="KW-0547">Nucleotide-binding</keyword>
<dbReference type="OrthoDB" id="7838608at2"/>
<dbReference type="InterPro" id="IPR008995">
    <property type="entry name" value="Mo/tungstate-bd_C_term_dom"/>
</dbReference>
<dbReference type="SUPFAM" id="SSF50331">
    <property type="entry name" value="MOP-like"/>
    <property type="match status" value="1"/>
</dbReference>
<evidence type="ECO:0000256" key="5">
    <source>
        <dbReference type="ARBA" id="ARBA00022967"/>
    </source>
</evidence>
<gene>
    <name evidence="8" type="ORF">FEF26_12760</name>
</gene>
<comment type="caution">
    <text evidence="8">The sequence shown here is derived from an EMBL/GenBank/DDBJ whole genome shotgun (WGS) entry which is preliminary data.</text>
</comment>
<dbReference type="EMBL" id="VAVZ01000040">
    <property type="protein sequence ID" value="TLP93836.1"/>
    <property type="molecule type" value="Genomic_DNA"/>
</dbReference>
<evidence type="ECO:0000256" key="2">
    <source>
        <dbReference type="ARBA" id="ARBA00022475"/>
    </source>
</evidence>
<evidence type="ECO:0000256" key="4">
    <source>
        <dbReference type="ARBA" id="ARBA00022840"/>
    </source>
</evidence>
<evidence type="ECO:0000313" key="9">
    <source>
        <dbReference type="Proteomes" id="UP000310458"/>
    </source>
</evidence>
<dbReference type="AlphaFoldDB" id="A0A5R9B832"/>
<feature type="domain" description="ABC transporter" evidence="7">
    <location>
        <begin position="4"/>
        <end position="238"/>
    </location>
</feature>
<dbReference type="PROSITE" id="PS50893">
    <property type="entry name" value="ABC_TRANSPORTER_2"/>
    <property type="match status" value="1"/>
</dbReference>
<dbReference type="InterPro" id="IPR027417">
    <property type="entry name" value="P-loop_NTPase"/>
</dbReference>
<dbReference type="Gene3D" id="3.40.50.300">
    <property type="entry name" value="P-loop containing nucleotide triphosphate hydrolases"/>
    <property type="match status" value="1"/>
</dbReference>
<dbReference type="InterPro" id="IPR047641">
    <property type="entry name" value="ABC_transpr_MalK/UgpC-like"/>
</dbReference>
<organism evidence="8 9">
    <name type="scientific">Nesterenkonia salmonea</name>
    <dbReference type="NCBI Taxonomy" id="1804987"/>
    <lineage>
        <taxon>Bacteria</taxon>
        <taxon>Bacillati</taxon>
        <taxon>Actinomycetota</taxon>
        <taxon>Actinomycetes</taxon>
        <taxon>Micrococcales</taxon>
        <taxon>Micrococcaceae</taxon>
        <taxon>Nesterenkonia</taxon>
    </lineage>
</organism>